<evidence type="ECO:0000313" key="1">
    <source>
        <dbReference type="EMBL" id="KAJ9062380.1"/>
    </source>
</evidence>
<comment type="caution">
    <text evidence="1">The sequence shown here is derived from an EMBL/GenBank/DDBJ whole genome shotgun (WGS) entry which is preliminary data.</text>
</comment>
<name>A0ACC2SJ66_9FUNG</name>
<reference evidence="1" key="1">
    <citation type="submission" date="2022-04" db="EMBL/GenBank/DDBJ databases">
        <title>Genome of the entomopathogenic fungus Entomophthora muscae.</title>
        <authorList>
            <person name="Elya C."/>
            <person name="Lovett B.R."/>
            <person name="Lee E."/>
            <person name="Macias A.M."/>
            <person name="Hajek A.E."/>
            <person name="De Bivort B.L."/>
            <person name="Kasson M.T."/>
            <person name="De Fine Licht H.H."/>
            <person name="Stajich J.E."/>
        </authorList>
    </citation>
    <scope>NUCLEOTIDE SEQUENCE</scope>
    <source>
        <strain evidence="1">Berkeley</strain>
    </source>
</reference>
<dbReference type="EMBL" id="QTSX02005010">
    <property type="protein sequence ID" value="KAJ9062380.1"/>
    <property type="molecule type" value="Genomic_DNA"/>
</dbReference>
<gene>
    <name evidence="1" type="primary">CSR1_1</name>
    <name evidence="1" type="ORF">DSO57_1011517</name>
</gene>
<accession>A0ACC2SJ66</accession>
<organism evidence="1 2">
    <name type="scientific">Entomophthora muscae</name>
    <dbReference type="NCBI Taxonomy" id="34485"/>
    <lineage>
        <taxon>Eukaryota</taxon>
        <taxon>Fungi</taxon>
        <taxon>Fungi incertae sedis</taxon>
        <taxon>Zoopagomycota</taxon>
        <taxon>Entomophthoromycotina</taxon>
        <taxon>Entomophthoromycetes</taxon>
        <taxon>Entomophthorales</taxon>
        <taxon>Entomophthoraceae</taxon>
        <taxon>Entomophthora</taxon>
    </lineage>
</organism>
<keyword evidence="2" id="KW-1185">Reference proteome</keyword>
<proteinExistence type="predicted"/>
<protein>
    <submittedName>
        <fullName evidence="1">Phosphatidylinositol transfer protein csr1</fullName>
    </submittedName>
</protein>
<evidence type="ECO:0000313" key="2">
    <source>
        <dbReference type="Proteomes" id="UP001165960"/>
    </source>
</evidence>
<sequence>MSGRYHNLTEAQFATLKELYVGLFEYIDHLPSQPSTPSAISSPTSELSPKDKPNTEKSPSLGFLGLRKMPKLMGTKEAEEPSPASPEVQLNSSEFRSTLFGVNQFDHPDELMLRFLRARKWDVKESLKMLVKSIQWFHLHDIARLKRVGETEVNMSLIKKGECYFQGFDREGRPVCHINIRLHDPKALTIEEVQSFALLNMETSRLLFVDKVDTVAVLFNLTDFTMANMDYAAVKFLINVLEKDYPESLGRILILNANWVFSGVWKIISAMLDPVVVEKVKFITLKELTDYIEPSQLPENLGGTMKQKMTYLPPSQEENIKMTDSEGRFAAETAFNKTVVTFEEETRKWVSSASVALSPGRDEAAKDLRAAYAKLDPFIRARTIYHRLGVIQGPNDVDWSRMKA</sequence>
<dbReference type="Proteomes" id="UP001165960">
    <property type="component" value="Unassembled WGS sequence"/>
</dbReference>